<keyword evidence="3" id="KW-1185">Reference proteome</keyword>
<dbReference type="AlphaFoldDB" id="F2KQN1"/>
<evidence type="ECO:0000259" key="1">
    <source>
        <dbReference type="Pfam" id="PF18480"/>
    </source>
</evidence>
<organism evidence="2 3">
    <name type="scientific">Archaeoglobus veneficus (strain DSM 11195 / SNP6)</name>
    <dbReference type="NCBI Taxonomy" id="693661"/>
    <lineage>
        <taxon>Archaea</taxon>
        <taxon>Methanobacteriati</taxon>
        <taxon>Methanobacteriota</taxon>
        <taxon>Archaeoglobi</taxon>
        <taxon>Archaeoglobales</taxon>
        <taxon>Archaeoglobaceae</taxon>
        <taxon>Archaeoglobus</taxon>
    </lineage>
</organism>
<sequence length="119" mass="13548">MLDLKFLLDENIPKSVKNFLEHRGFSAEYVPKGIKDREVVSLAKEKRAILLTRDSDFANSVLYPPHEFFGIVVFCIHPPKPDKIVKALSLLLEEVKDIGGKLFVVEEEGFVVFESTDKK</sequence>
<dbReference type="HOGENOM" id="CLU_150003_0_0_2"/>
<dbReference type="RefSeq" id="WP_013683267.1">
    <property type="nucleotide sequence ID" value="NC_015320.1"/>
</dbReference>
<dbReference type="InterPro" id="IPR041049">
    <property type="entry name" value="DUF5615"/>
</dbReference>
<accession>F2KQN1</accession>
<dbReference type="eggNOG" id="arCOG07904">
    <property type="taxonomic scope" value="Archaea"/>
</dbReference>
<protein>
    <recommendedName>
        <fullName evidence="1">DUF5615 domain-containing protein</fullName>
    </recommendedName>
</protein>
<dbReference type="STRING" id="693661.Arcve_0571"/>
<dbReference type="Proteomes" id="UP000008136">
    <property type="component" value="Chromosome"/>
</dbReference>
<proteinExistence type="predicted"/>
<feature type="domain" description="DUF5615" evidence="1">
    <location>
        <begin position="5"/>
        <end position="107"/>
    </location>
</feature>
<dbReference type="GeneID" id="10393667"/>
<dbReference type="KEGG" id="ave:Arcve_0571"/>
<reference evidence="2 3" key="1">
    <citation type="submission" date="2011-03" db="EMBL/GenBank/DDBJ databases">
        <title>The complete genome of Archaeoglobus veneficus SNP6.</title>
        <authorList>
            <consortium name="US DOE Joint Genome Institute (JGI-PGF)"/>
            <person name="Lucas S."/>
            <person name="Copeland A."/>
            <person name="Lapidus A."/>
            <person name="Bruce D."/>
            <person name="Goodwin L."/>
            <person name="Pitluck S."/>
            <person name="Kyrpides N."/>
            <person name="Mavromatis K."/>
            <person name="Pagani I."/>
            <person name="Ivanova N."/>
            <person name="Mikhailova N."/>
            <person name="Lu M."/>
            <person name="Detter J.C."/>
            <person name="Tapia R."/>
            <person name="Han C."/>
            <person name="Land M."/>
            <person name="Hauser L."/>
            <person name="Markowitz V."/>
            <person name="Cheng J.-F."/>
            <person name="Hugenholtz P."/>
            <person name="Woyke T."/>
            <person name="Wu D."/>
            <person name="Spring S."/>
            <person name="Brambilla E."/>
            <person name="Klenk H.-P."/>
            <person name="Eisen J.A."/>
        </authorList>
    </citation>
    <scope>NUCLEOTIDE SEQUENCE [LARGE SCALE GENOMIC DNA]</scope>
    <source>
        <strain evidence="3">SNP6</strain>
    </source>
</reference>
<name>F2KQN1_ARCVS</name>
<dbReference type="EMBL" id="CP002588">
    <property type="protein sequence ID" value="AEA46593.1"/>
    <property type="molecule type" value="Genomic_DNA"/>
</dbReference>
<gene>
    <name evidence="2" type="ordered locus">Arcve_0571</name>
</gene>
<evidence type="ECO:0000313" key="2">
    <source>
        <dbReference type="EMBL" id="AEA46593.1"/>
    </source>
</evidence>
<evidence type="ECO:0000313" key="3">
    <source>
        <dbReference type="Proteomes" id="UP000008136"/>
    </source>
</evidence>
<dbReference type="Pfam" id="PF18480">
    <property type="entry name" value="DUF5615"/>
    <property type="match status" value="1"/>
</dbReference>
<dbReference type="OrthoDB" id="101245at2157"/>